<reference evidence="9 10" key="1">
    <citation type="submission" date="2017-09" db="EMBL/GenBank/DDBJ databases">
        <title>Genomics of the genus Arcobacter.</title>
        <authorList>
            <person name="Perez-Cataluna A."/>
            <person name="Figueras M.J."/>
            <person name="Salas-Masso N."/>
        </authorList>
    </citation>
    <scope>NUCLEOTIDE SEQUENCE [LARGE SCALE GENOMIC DNA]</scope>
    <source>
        <strain evidence="9 10">CECT 7386</strain>
    </source>
</reference>
<feature type="transmembrane region" description="Helical" evidence="7">
    <location>
        <begin position="145"/>
        <end position="166"/>
    </location>
</feature>
<name>A0AAX2AB46_9BACT</name>
<keyword evidence="5 9" id="KW-0418">Kinase</keyword>
<dbReference type="SUPFAM" id="SSF47384">
    <property type="entry name" value="Homodimeric domain of signal transducing histidine kinase"/>
    <property type="match status" value="1"/>
</dbReference>
<dbReference type="GO" id="GO:0000155">
    <property type="term" value="F:phosphorelay sensor kinase activity"/>
    <property type="evidence" value="ECO:0007669"/>
    <property type="project" value="InterPro"/>
</dbReference>
<dbReference type="InterPro" id="IPR036097">
    <property type="entry name" value="HisK_dim/P_sf"/>
</dbReference>
<dbReference type="RefSeq" id="WP_114842312.1">
    <property type="nucleotide sequence ID" value="NZ_CP031219.1"/>
</dbReference>
<dbReference type="InterPro" id="IPR004358">
    <property type="entry name" value="Sig_transdc_His_kin-like_C"/>
</dbReference>
<dbReference type="PANTHER" id="PTHR45453">
    <property type="entry name" value="PHOSPHATE REGULON SENSOR PROTEIN PHOR"/>
    <property type="match status" value="1"/>
</dbReference>
<dbReference type="Proteomes" id="UP000290092">
    <property type="component" value="Unassembled WGS sequence"/>
</dbReference>
<evidence type="ECO:0000313" key="9">
    <source>
        <dbReference type="EMBL" id="RXK12034.1"/>
    </source>
</evidence>
<dbReference type="InterPro" id="IPR003594">
    <property type="entry name" value="HATPase_dom"/>
</dbReference>
<dbReference type="EMBL" id="NXID01000098">
    <property type="protein sequence ID" value="RXK12034.1"/>
    <property type="molecule type" value="Genomic_DNA"/>
</dbReference>
<evidence type="ECO:0000256" key="5">
    <source>
        <dbReference type="ARBA" id="ARBA00022777"/>
    </source>
</evidence>
<comment type="caution">
    <text evidence="9">The sequence shown here is derived from an EMBL/GenBank/DDBJ whole genome shotgun (WGS) entry which is preliminary data.</text>
</comment>
<protein>
    <recommendedName>
        <fullName evidence="2">histidine kinase</fullName>
        <ecNumber evidence="2">2.7.13.3</ecNumber>
    </recommendedName>
</protein>
<evidence type="ECO:0000313" key="10">
    <source>
        <dbReference type="Proteomes" id="UP000290092"/>
    </source>
</evidence>
<evidence type="ECO:0000256" key="2">
    <source>
        <dbReference type="ARBA" id="ARBA00012438"/>
    </source>
</evidence>
<evidence type="ECO:0000256" key="1">
    <source>
        <dbReference type="ARBA" id="ARBA00000085"/>
    </source>
</evidence>
<feature type="domain" description="Histidine kinase" evidence="8">
    <location>
        <begin position="186"/>
        <end position="387"/>
    </location>
</feature>
<dbReference type="Pfam" id="PF02518">
    <property type="entry name" value="HATPase_c"/>
    <property type="match status" value="1"/>
</dbReference>
<keyword evidence="7" id="KW-0812">Transmembrane</keyword>
<keyword evidence="7" id="KW-1133">Transmembrane helix</keyword>
<dbReference type="InterPro" id="IPR003661">
    <property type="entry name" value="HisK_dim/P_dom"/>
</dbReference>
<evidence type="ECO:0000259" key="8">
    <source>
        <dbReference type="PROSITE" id="PS50109"/>
    </source>
</evidence>
<keyword evidence="6" id="KW-0902">Two-component regulatory system</keyword>
<comment type="catalytic activity">
    <reaction evidence="1">
        <text>ATP + protein L-histidine = ADP + protein N-phospho-L-histidine.</text>
        <dbReference type="EC" id="2.7.13.3"/>
    </reaction>
</comment>
<keyword evidence="3" id="KW-0597">Phosphoprotein</keyword>
<dbReference type="SMART" id="SM00387">
    <property type="entry name" value="HATPase_c"/>
    <property type="match status" value="1"/>
</dbReference>
<gene>
    <name evidence="9" type="ORF">CP985_14715</name>
</gene>
<dbReference type="KEGG" id="amyt:AMYT_1902"/>
<dbReference type="CDD" id="cd00082">
    <property type="entry name" value="HisKA"/>
    <property type="match status" value="1"/>
</dbReference>
<accession>A0AAX2AB46</accession>
<dbReference type="Gene3D" id="3.30.565.10">
    <property type="entry name" value="Histidine kinase-like ATPase, C-terminal domain"/>
    <property type="match status" value="1"/>
</dbReference>
<evidence type="ECO:0000256" key="7">
    <source>
        <dbReference type="SAM" id="Phobius"/>
    </source>
</evidence>
<organism evidence="9 10">
    <name type="scientific">Malaciobacter mytili LMG 24559</name>
    <dbReference type="NCBI Taxonomy" id="1032238"/>
    <lineage>
        <taxon>Bacteria</taxon>
        <taxon>Pseudomonadati</taxon>
        <taxon>Campylobacterota</taxon>
        <taxon>Epsilonproteobacteria</taxon>
        <taxon>Campylobacterales</taxon>
        <taxon>Arcobacteraceae</taxon>
        <taxon>Malaciobacter</taxon>
    </lineage>
</organism>
<dbReference type="EC" id="2.7.13.3" evidence="2"/>
<evidence type="ECO:0000256" key="6">
    <source>
        <dbReference type="ARBA" id="ARBA00023012"/>
    </source>
</evidence>
<dbReference type="Pfam" id="PF00512">
    <property type="entry name" value="HisKA"/>
    <property type="match status" value="1"/>
</dbReference>
<dbReference type="GO" id="GO:0016036">
    <property type="term" value="P:cellular response to phosphate starvation"/>
    <property type="evidence" value="ECO:0007669"/>
    <property type="project" value="TreeGrafter"/>
</dbReference>
<dbReference type="InterPro" id="IPR036890">
    <property type="entry name" value="HATPase_C_sf"/>
</dbReference>
<dbReference type="SUPFAM" id="SSF55874">
    <property type="entry name" value="ATPase domain of HSP90 chaperone/DNA topoisomerase II/histidine kinase"/>
    <property type="match status" value="1"/>
</dbReference>
<keyword evidence="10" id="KW-1185">Reference proteome</keyword>
<dbReference type="SMART" id="SM00388">
    <property type="entry name" value="HisKA"/>
    <property type="match status" value="1"/>
</dbReference>
<evidence type="ECO:0000256" key="3">
    <source>
        <dbReference type="ARBA" id="ARBA00022553"/>
    </source>
</evidence>
<keyword evidence="4" id="KW-0808">Transferase</keyword>
<keyword evidence="7" id="KW-0472">Membrane</keyword>
<dbReference type="InterPro" id="IPR005467">
    <property type="entry name" value="His_kinase_dom"/>
</dbReference>
<dbReference type="AlphaFoldDB" id="A0AAX2AB46"/>
<dbReference type="GO" id="GO:0005886">
    <property type="term" value="C:plasma membrane"/>
    <property type="evidence" value="ECO:0007669"/>
    <property type="project" value="TreeGrafter"/>
</dbReference>
<sequence>MNNNEKKALISFLSIYVGSIILLIGLLLSFYYKNELKSVTEHCNMQMSNAANEIKANILNAYMNKTELMPINLKDKNIQYALFDKDKNILFSNMFNISEITFSKEIYETNNFAYYIDHLDEKDIPIKYIAIQTCNGIQDKGKLKVIMVMVLILSSIFVGFIAYLLAKLLLKPVREKVEHMDKFIKDSAHELNTPISVLMTSVAMLKKGKDPDKMMKYIVSSSKQISQLYNDIHFSAFSDIDESIEEEFCLSELISHSVEYFNDISITKNIMIESIVEPCKIKVDKNKIQKVVNNLISNAIKYSYTNSKIVVTLKQGVLTVQDFGIGISKKEQKEIFKRYKRGANTEGGFGIGLDIVKRIVKEYNLHLDLNSKENKGSTFIVDFSSVKVS</sequence>
<dbReference type="PROSITE" id="PS50109">
    <property type="entry name" value="HIS_KIN"/>
    <property type="match status" value="1"/>
</dbReference>
<dbReference type="GO" id="GO:0004721">
    <property type="term" value="F:phosphoprotein phosphatase activity"/>
    <property type="evidence" value="ECO:0007669"/>
    <property type="project" value="TreeGrafter"/>
</dbReference>
<dbReference type="PANTHER" id="PTHR45453:SF1">
    <property type="entry name" value="PHOSPHATE REGULON SENSOR PROTEIN PHOR"/>
    <property type="match status" value="1"/>
</dbReference>
<dbReference type="Gene3D" id="1.10.287.130">
    <property type="match status" value="1"/>
</dbReference>
<proteinExistence type="predicted"/>
<evidence type="ECO:0000256" key="4">
    <source>
        <dbReference type="ARBA" id="ARBA00022679"/>
    </source>
</evidence>
<dbReference type="CDD" id="cd00075">
    <property type="entry name" value="HATPase"/>
    <property type="match status" value="1"/>
</dbReference>
<dbReference type="PRINTS" id="PR00344">
    <property type="entry name" value="BCTRLSENSOR"/>
</dbReference>
<dbReference type="InterPro" id="IPR050351">
    <property type="entry name" value="BphY/WalK/GraS-like"/>
</dbReference>
<feature type="transmembrane region" description="Helical" evidence="7">
    <location>
        <begin position="12"/>
        <end position="32"/>
    </location>
</feature>